<sequence>MSYYFPSVRALLLEASRRVADLRADSLTQWSDTVTADTLIGALAELIHAQITTGRGLTVVAYELYILGLRDEEFRSVAETVNRALRDALAHHLPSDTADHLATTAEGLQLAALVHRPTPDTATLVEALRGRAETQP</sequence>
<dbReference type="RefSeq" id="WP_380971417.1">
    <property type="nucleotide sequence ID" value="NZ_JBHTEF010000001.1"/>
</dbReference>
<evidence type="ECO:0000259" key="1">
    <source>
        <dbReference type="Pfam" id="PF17940"/>
    </source>
</evidence>
<proteinExistence type="predicted"/>
<dbReference type="InterPro" id="IPR041583">
    <property type="entry name" value="TetR_C_31"/>
</dbReference>
<dbReference type="EMBL" id="JBHTEF010000001">
    <property type="protein sequence ID" value="MFC7579868.1"/>
    <property type="molecule type" value="Genomic_DNA"/>
</dbReference>
<evidence type="ECO:0000313" key="2">
    <source>
        <dbReference type="EMBL" id="MFC7579868.1"/>
    </source>
</evidence>
<gene>
    <name evidence="2" type="ORF">ACFQWG_01310</name>
</gene>
<dbReference type="Proteomes" id="UP001596527">
    <property type="component" value="Unassembled WGS sequence"/>
</dbReference>
<organism evidence="2 3">
    <name type="scientific">Schaalia naturae</name>
    <dbReference type="NCBI Taxonomy" id="635203"/>
    <lineage>
        <taxon>Bacteria</taxon>
        <taxon>Bacillati</taxon>
        <taxon>Actinomycetota</taxon>
        <taxon>Actinomycetes</taxon>
        <taxon>Actinomycetales</taxon>
        <taxon>Actinomycetaceae</taxon>
        <taxon>Schaalia</taxon>
    </lineage>
</organism>
<accession>A0ABW2SJW0</accession>
<comment type="caution">
    <text evidence="2">The sequence shown here is derived from an EMBL/GenBank/DDBJ whole genome shotgun (WGS) entry which is preliminary data.</text>
</comment>
<evidence type="ECO:0000313" key="3">
    <source>
        <dbReference type="Proteomes" id="UP001596527"/>
    </source>
</evidence>
<dbReference type="Pfam" id="PF17940">
    <property type="entry name" value="TetR_C_31"/>
    <property type="match status" value="1"/>
</dbReference>
<protein>
    <submittedName>
        <fullName evidence="2">TetR/AcrR family transcriptional regulator</fullName>
    </submittedName>
</protein>
<feature type="domain" description="Tetracyclin repressor-like C-terminal group 31" evidence="1">
    <location>
        <begin position="35"/>
        <end position="129"/>
    </location>
</feature>
<dbReference type="Gene3D" id="1.10.357.10">
    <property type="entry name" value="Tetracycline Repressor, domain 2"/>
    <property type="match status" value="1"/>
</dbReference>
<reference evidence="3" key="1">
    <citation type="journal article" date="2019" name="Int. J. Syst. Evol. Microbiol.">
        <title>The Global Catalogue of Microorganisms (GCM) 10K type strain sequencing project: providing services to taxonomists for standard genome sequencing and annotation.</title>
        <authorList>
            <consortium name="The Broad Institute Genomics Platform"/>
            <consortium name="The Broad Institute Genome Sequencing Center for Infectious Disease"/>
            <person name="Wu L."/>
            <person name="Ma J."/>
        </authorList>
    </citation>
    <scope>NUCLEOTIDE SEQUENCE [LARGE SCALE GENOMIC DNA]</scope>
    <source>
        <strain evidence="3">CCUG 56698</strain>
    </source>
</reference>
<name>A0ABW2SJW0_9ACTO</name>
<keyword evidence="3" id="KW-1185">Reference proteome</keyword>